<accession>A0A409VEU0</accession>
<dbReference type="Gene3D" id="1.20.1280.50">
    <property type="match status" value="1"/>
</dbReference>
<dbReference type="AlphaFoldDB" id="A0A409VEU0"/>
<gene>
    <name evidence="1" type="ORF">CVT24_008603</name>
</gene>
<dbReference type="STRING" id="181874.A0A409VEU0"/>
<dbReference type="EMBL" id="NHTK01006090">
    <property type="protein sequence ID" value="PPQ64227.1"/>
    <property type="molecule type" value="Genomic_DNA"/>
</dbReference>
<proteinExistence type="predicted"/>
<reference evidence="1 2" key="1">
    <citation type="journal article" date="2018" name="Evol. Lett.">
        <title>Horizontal gene cluster transfer increased hallucinogenic mushroom diversity.</title>
        <authorList>
            <person name="Reynolds H.T."/>
            <person name="Vijayakumar V."/>
            <person name="Gluck-Thaler E."/>
            <person name="Korotkin H.B."/>
            <person name="Matheny P.B."/>
            <person name="Slot J.C."/>
        </authorList>
    </citation>
    <scope>NUCLEOTIDE SEQUENCE [LARGE SCALE GENOMIC DNA]</scope>
    <source>
        <strain evidence="1 2">2629</strain>
    </source>
</reference>
<dbReference type="Proteomes" id="UP000284842">
    <property type="component" value="Unassembled WGS sequence"/>
</dbReference>
<comment type="caution">
    <text evidence="1">The sequence shown here is derived from an EMBL/GenBank/DDBJ whole genome shotgun (WGS) entry which is preliminary data.</text>
</comment>
<evidence type="ECO:0000313" key="2">
    <source>
        <dbReference type="Proteomes" id="UP000284842"/>
    </source>
</evidence>
<evidence type="ECO:0000313" key="1">
    <source>
        <dbReference type="EMBL" id="PPQ64227.1"/>
    </source>
</evidence>
<keyword evidence="2" id="KW-1185">Reference proteome</keyword>
<name>A0A409VEU0_9AGAR</name>
<dbReference type="InParanoid" id="A0A409VEU0"/>
<organism evidence="1 2">
    <name type="scientific">Panaeolus cyanescens</name>
    <dbReference type="NCBI Taxonomy" id="181874"/>
    <lineage>
        <taxon>Eukaryota</taxon>
        <taxon>Fungi</taxon>
        <taxon>Dikarya</taxon>
        <taxon>Basidiomycota</taxon>
        <taxon>Agaricomycotina</taxon>
        <taxon>Agaricomycetes</taxon>
        <taxon>Agaricomycetidae</taxon>
        <taxon>Agaricales</taxon>
        <taxon>Agaricineae</taxon>
        <taxon>Galeropsidaceae</taxon>
        <taxon>Panaeolus</taxon>
    </lineage>
</organism>
<dbReference type="OrthoDB" id="3172239at2759"/>
<protein>
    <submittedName>
        <fullName evidence="1">Uncharacterized protein</fullName>
    </submittedName>
</protein>
<sequence>MAEIKDTHNCVVEPNPLESLTLAERRLHNASIPISRLNPDVLSTIFELLAEAWPTEYIDQNSDSDFNCLVELNWATVSHVCHHWRNVAIANAPLWSDIDMESPKWAQLQLDRCGGSSISLCSEGSFYPTEEEKLLLRFAMTSKFAQMKSMSIYIRDEETLQLLVDTMCNPNISAPQLEELFLVGLCSRVVNLRTSNGEIPTFIDLLLRGGSPRLRRLDLAFFNFSWSSLAFTGLTTLMLNTGRLPQGQRFLRPLVGAGTFADMLNALQRMPGLEVLVLVVPLPDARYVPYGRVVELPRLKKFTISGDCFTSEALLRCLAFPPDAAIELDCTDSVEDPTPSALKRWFSAIHSVRLQDQRVIYPLFNSSNGAYLFDKIRIQKHHNYVTGTEFNIEFRLMFPSITPELTHWSITFSGQDLHFATFFSSLSLEKVESVDLDISMDTAPVFFGSLSSSLPSLSSMRLRELKSVIPFALFTRMNEFNPLTRQRTPNVAHQFPRLSALSFDGINFRVVSGNEDKWGALHKTWLLLFLYNRSAYMKPIRNLVFQGSYGSMSPRKLEELKCLVPFVEEIISDENMDSVSNSGYN</sequence>